<dbReference type="STRING" id="83219.PM02_17150"/>
<dbReference type="EMBL" id="JEMU01000018">
    <property type="protein sequence ID" value="KAJ01872.1"/>
    <property type="molecule type" value="Genomic_DNA"/>
</dbReference>
<keyword evidence="1" id="KW-0812">Transmembrane</keyword>
<sequence length="131" mass="14602">MAPTPRINLDISPSQPSGWAARFGLAGLFLAIAVGLYGVLLSVDYRWSVVLDVQQVAGKDMSDRIVLFEADGRTRLVRTADRLVQVRKGGLVCISKRRMIARRWVRYGVALPGYCRSLPFPAQDQTILNRD</sequence>
<keyword evidence="1" id="KW-1133">Transmembrane helix</keyword>
<keyword evidence="3" id="KW-1185">Reference proteome</keyword>
<accession>A0A061SLX3</accession>
<evidence type="ECO:0000313" key="3">
    <source>
        <dbReference type="Proteomes" id="UP000027337"/>
    </source>
</evidence>
<dbReference type="Proteomes" id="UP000027337">
    <property type="component" value="Unassembled WGS sequence"/>
</dbReference>
<keyword evidence="1" id="KW-0472">Membrane</keyword>
<feature type="transmembrane region" description="Helical" evidence="1">
    <location>
        <begin position="20"/>
        <end position="40"/>
    </location>
</feature>
<gene>
    <name evidence="2" type="ORF">PM02_17150</name>
</gene>
<organism evidence="2 3">
    <name type="scientific">Sulfitobacter mediterraneus</name>
    <dbReference type="NCBI Taxonomy" id="83219"/>
    <lineage>
        <taxon>Bacteria</taxon>
        <taxon>Pseudomonadati</taxon>
        <taxon>Pseudomonadota</taxon>
        <taxon>Alphaproteobacteria</taxon>
        <taxon>Rhodobacterales</taxon>
        <taxon>Roseobacteraceae</taxon>
        <taxon>Sulfitobacter</taxon>
    </lineage>
</organism>
<protein>
    <submittedName>
        <fullName evidence="2">Uncharacterized protein</fullName>
    </submittedName>
</protein>
<evidence type="ECO:0000313" key="2">
    <source>
        <dbReference type="EMBL" id="KAJ01872.1"/>
    </source>
</evidence>
<proteinExistence type="predicted"/>
<dbReference type="eggNOG" id="ENOG503191K">
    <property type="taxonomic scope" value="Bacteria"/>
</dbReference>
<evidence type="ECO:0000256" key="1">
    <source>
        <dbReference type="SAM" id="Phobius"/>
    </source>
</evidence>
<name>A0A061SLX3_9RHOB</name>
<comment type="caution">
    <text evidence="2">The sequence shown here is derived from an EMBL/GenBank/DDBJ whole genome shotgun (WGS) entry which is preliminary data.</text>
</comment>
<reference evidence="2 3" key="1">
    <citation type="journal article" date="2014" name="Genome Announc.">
        <title>Draft Genome Sequences of Two Isolates of the Roseobacter Group, Sulfitobacter sp. Strains 3SOLIMAR09 and 1FIGIMAR09, from Harbors of Mallorca Island (Mediterranean Sea).</title>
        <authorList>
            <person name="Mas-Llado M."/>
            <person name="Pina-Villalonga J.M."/>
            <person name="Brunet-Galmes I."/>
            <person name="Nogales B."/>
            <person name="Bosch R."/>
        </authorList>
    </citation>
    <scope>NUCLEOTIDE SEQUENCE [LARGE SCALE GENOMIC DNA]</scope>
    <source>
        <strain evidence="2 3">1FIGIMAR09</strain>
    </source>
</reference>
<dbReference type="AlphaFoldDB" id="A0A061SLX3"/>
<dbReference type="RefSeq" id="WP_037910824.1">
    <property type="nucleotide sequence ID" value="NZ_JEMU01000018.1"/>
</dbReference>